<dbReference type="GO" id="GO:0003677">
    <property type="term" value="F:DNA binding"/>
    <property type="evidence" value="ECO:0007669"/>
    <property type="project" value="UniProtKB-KW"/>
</dbReference>
<evidence type="ECO:0000256" key="3">
    <source>
        <dbReference type="ARBA" id="ARBA00023125"/>
    </source>
</evidence>
<keyword evidence="5" id="KW-0539">Nucleus</keyword>
<keyword evidence="6" id="KW-0175">Coiled coil</keyword>
<feature type="domain" description="Xylanolytic transcriptional activator regulatory" evidence="9">
    <location>
        <begin position="296"/>
        <end position="375"/>
    </location>
</feature>
<keyword evidence="8" id="KW-1133">Transmembrane helix</keyword>
<name>A0A9P5ATG9_9HYPO</name>
<reference evidence="10" key="2">
    <citation type="submission" date="2020-02" db="EMBL/GenBank/DDBJ databases">
        <title>Identification and distribution of gene clusters putatively required for synthesis of sphingolipid metabolism inhibitors in phylogenetically diverse species of the filamentous fungus Fusarium.</title>
        <authorList>
            <person name="Kim H.-S."/>
            <person name="Busman M."/>
            <person name="Brown D.W."/>
            <person name="Divon H."/>
            <person name="Uhlig S."/>
            <person name="Proctor R.H."/>
        </authorList>
    </citation>
    <scope>NUCLEOTIDE SEQUENCE</scope>
    <source>
        <strain evidence="10">NRRL 25174</strain>
    </source>
</reference>
<dbReference type="Proteomes" id="UP000730481">
    <property type="component" value="Unassembled WGS sequence"/>
</dbReference>
<dbReference type="PANTHER" id="PTHR46910:SF37">
    <property type="entry name" value="ZN(II)2CYS6 TRANSCRIPTION FACTOR (EUROFUNG)"/>
    <property type="match status" value="1"/>
</dbReference>
<sequence length="640" mass="72418">MLATRERSRQTSEQSLAERLKRIEDALSQTIFNPKSNQTSTAQSLTPSSQATDPHRTSDPGVGESAIEPPRQLGRPSTSFLEITQSASPSISQVPSPAGGFTSAVSYGQLHYGGTHFGHISQHNGMPLLSEEGRKWIFSKTGQEVLFDPGSVNPSNTAQPSASYYFHNRQELYELPDRTITEKIFDEFIRSTFRLVFPVVDEILFKDTIELAYQPYAGDAPSLEHLSAKIGVLAFVSMIPLFQHTFPDSPHLDTDLCATKARYLLTDVLEIASVNNIQVVFMLNMHEVFSGRFRSGAMFHAVACRMVFTLGGHTYIPWKPRSSQIARSERERRQLRLLFWLCYIFDKDVALRTGQPPLMSDDYCDLTLPETYVECYSYLPDLNESLPPVSFEDEDLMPHLPGDPRLSHIKAKTSRILYSAQAAKKSHAQLLRDIRELDEELEAWRQSIPPAFRPALSITKESQVALQGMHLPRSMRHITLHLDYHHLMTAIHRASGRCMEPESEYSYDQPGRVSGVASSIALALEASRSTLVYLRAAICGLASEAFWIIVFYPTAAIITLFFNILMHPLHERAEQDLELLKEAADLISNLPVKRLTRYEIEHMEQINEFVNELVRLGKCAIRKANLERIEELDRQMMAIH</sequence>
<evidence type="ECO:0000259" key="9">
    <source>
        <dbReference type="SMART" id="SM00906"/>
    </source>
</evidence>
<evidence type="ECO:0000313" key="11">
    <source>
        <dbReference type="Proteomes" id="UP000730481"/>
    </source>
</evidence>
<keyword evidence="3" id="KW-0238">DNA-binding</keyword>
<comment type="subcellular location">
    <subcellularLocation>
        <location evidence="1">Nucleus</location>
    </subcellularLocation>
</comment>
<keyword evidence="8" id="KW-0472">Membrane</keyword>
<keyword evidence="2" id="KW-0805">Transcription regulation</keyword>
<evidence type="ECO:0000256" key="6">
    <source>
        <dbReference type="SAM" id="Coils"/>
    </source>
</evidence>
<evidence type="ECO:0000256" key="4">
    <source>
        <dbReference type="ARBA" id="ARBA00023163"/>
    </source>
</evidence>
<dbReference type="AlphaFoldDB" id="A0A9P5ATG9"/>
<proteinExistence type="predicted"/>
<keyword evidence="4" id="KW-0804">Transcription</keyword>
<dbReference type="EMBL" id="PVQB02000058">
    <property type="protein sequence ID" value="KAF4344401.1"/>
    <property type="molecule type" value="Genomic_DNA"/>
</dbReference>
<evidence type="ECO:0000256" key="5">
    <source>
        <dbReference type="ARBA" id="ARBA00023242"/>
    </source>
</evidence>
<feature type="coiled-coil region" evidence="6">
    <location>
        <begin position="420"/>
        <end position="447"/>
    </location>
</feature>
<protein>
    <submittedName>
        <fullName evidence="10">Transcriptional activator Mut3p</fullName>
    </submittedName>
</protein>
<evidence type="ECO:0000256" key="2">
    <source>
        <dbReference type="ARBA" id="ARBA00023015"/>
    </source>
</evidence>
<organism evidence="10 11">
    <name type="scientific">Fusarium beomiforme</name>
    <dbReference type="NCBI Taxonomy" id="44412"/>
    <lineage>
        <taxon>Eukaryota</taxon>
        <taxon>Fungi</taxon>
        <taxon>Dikarya</taxon>
        <taxon>Ascomycota</taxon>
        <taxon>Pezizomycotina</taxon>
        <taxon>Sordariomycetes</taxon>
        <taxon>Hypocreomycetidae</taxon>
        <taxon>Hypocreales</taxon>
        <taxon>Nectriaceae</taxon>
        <taxon>Fusarium</taxon>
        <taxon>Fusarium burgessii species complex</taxon>
    </lineage>
</organism>
<feature type="compositionally biased region" description="Polar residues" evidence="7">
    <location>
        <begin position="27"/>
        <end position="52"/>
    </location>
</feature>
<dbReference type="Pfam" id="PF04082">
    <property type="entry name" value="Fungal_trans"/>
    <property type="match status" value="1"/>
</dbReference>
<feature type="region of interest" description="Disordered" evidence="7">
    <location>
        <begin position="1"/>
        <end position="76"/>
    </location>
</feature>
<dbReference type="GO" id="GO:0005634">
    <property type="term" value="C:nucleus"/>
    <property type="evidence" value="ECO:0007669"/>
    <property type="project" value="UniProtKB-SubCell"/>
</dbReference>
<dbReference type="InterPro" id="IPR007219">
    <property type="entry name" value="XnlR_reg_dom"/>
</dbReference>
<evidence type="ECO:0000256" key="7">
    <source>
        <dbReference type="SAM" id="MobiDB-lite"/>
    </source>
</evidence>
<dbReference type="GO" id="GO:0008270">
    <property type="term" value="F:zinc ion binding"/>
    <property type="evidence" value="ECO:0007669"/>
    <property type="project" value="InterPro"/>
</dbReference>
<dbReference type="SMART" id="SM00906">
    <property type="entry name" value="Fungal_trans"/>
    <property type="match status" value="1"/>
</dbReference>
<evidence type="ECO:0000256" key="8">
    <source>
        <dbReference type="SAM" id="Phobius"/>
    </source>
</evidence>
<evidence type="ECO:0000313" key="10">
    <source>
        <dbReference type="EMBL" id="KAF4344401.1"/>
    </source>
</evidence>
<dbReference type="InterPro" id="IPR050987">
    <property type="entry name" value="AtrR-like"/>
</dbReference>
<evidence type="ECO:0000256" key="1">
    <source>
        <dbReference type="ARBA" id="ARBA00004123"/>
    </source>
</evidence>
<dbReference type="PANTHER" id="PTHR46910">
    <property type="entry name" value="TRANSCRIPTION FACTOR PDR1"/>
    <property type="match status" value="1"/>
</dbReference>
<dbReference type="GO" id="GO:0003700">
    <property type="term" value="F:DNA-binding transcription factor activity"/>
    <property type="evidence" value="ECO:0007669"/>
    <property type="project" value="InterPro"/>
</dbReference>
<keyword evidence="11" id="KW-1185">Reference proteome</keyword>
<dbReference type="CDD" id="cd12148">
    <property type="entry name" value="fungal_TF_MHR"/>
    <property type="match status" value="1"/>
</dbReference>
<keyword evidence="8" id="KW-0812">Transmembrane</keyword>
<comment type="caution">
    <text evidence="10">The sequence shown here is derived from an EMBL/GenBank/DDBJ whole genome shotgun (WGS) entry which is preliminary data.</text>
</comment>
<accession>A0A9P5ATG9</accession>
<dbReference type="OrthoDB" id="4116913at2759"/>
<gene>
    <name evidence="10" type="ORF">FBEOM_1645</name>
</gene>
<feature type="transmembrane region" description="Helical" evidence="8">
    <location>
        <begin position="545"/>
        <end position="565"/>
    </location>
</feature>
<reference evidence="10" key="1">
    <citation type="journal article" date="2017" name="Mycologia">
        <title>Fusarium algeriense, sp. nov., a novel toxigenic crown rot pathogen of durum wheat from Algeria is nested in the Fusarium burgessii species complex.</title>
        <authorList>
            <person name="Laraba I."/>
            <person name="Keddad A."/>
            <person name="Boureghda H."/>
            <person name="Abdallah N."/>
            <person name="Vaughan M.M."/>
            <person name="Proctor R.H."/>
            <person name="Busman M."/>
            <person name="O'Donnell K."/>
        </authorList>
    </citation>
    <scope>NUCLEOTIDE SEQUENCE</scope>
    <source>
        <strain evidence="10">NRRL 25174</strain>
    </source>
</reference>
<dbReference type="GO" id="GO:0006351">
    <property type="term" value="P:DNA-templated transcription"/>
    <property type="evidence" value="ECO:0007669"/>
    <property type="project" value="InterPro"/>
</dbReference>
<feature type="compositionally biased region" description="Basic and acidic residues" evidence="7">
    <location>
        <begin position="1"/>
        <end position="25"/>
    </location>
</feature>